<dbReference type="InterPro" id="IPR026728">
    <property type="entry name" value="BLTP3A/B"/>
</dbReference>
<dbReference type="OrthoDB" id="43807at2759"/>
<evidence type="ECO:0000313" key="1">
    <source>
        <dbReference type="EMBL" id="KHN82717.1"/>
    </source>
</evidence>
<organism evidence="1 2">
    <name type="scientific">Toxocara canis</name>
    <name type="common">Canine roundworm</name>
    <dbReference type="NCBI Taxonomy" id="6265"/>
    <lineage>
        <taxon>Eukaryota</taxon>
        <taxon>Metazoa</taxon>
        <taxon>Ecdysozoa</taxon>
        <taxon>Nematoda</taxon>
        <taxon>Chromadorea</taxon>
        <taxon>Rhabditida</taxon>
        <taxon>Spirurina</taxon>
        <taxon>Ascaridomorpha</taxon>
        <taxon>Ascaridoidea</taxon>
        <taxon>Toxocaridae</taxon>
        <taxon>Toxocara</taxon>
    </lineage>
</organism>
<dbReference type="Proteomes" id="UP000031036">
    <property type="component" value="Unassembled WGS sequence"/>
</dbReference>
<reference evidence="1 2" key="1">
    <citation type="submission" date="2014-11" db="EMBL/GenBank/DDBJ databases">
        <title>Genetic blueprint of the zoonotic pathogen Toxocara canis.</title>
        <authorList>
            <person name="Zhu X.-Q."/>
            <person name="Korhonen P.K."/>
            <person name="Cai H."/>
            <person name="Young N.D."/>
            <person name="Nejsum P."/>
            <person name="von Samson-Himmelstjerna G."/>
            <person name="Boag P.R."/>
            <person name="Tan P."/>
            <person name="Li Q."/>
            <person name="Min J."/>
            <person name="Yang Y."/>
            <person name="Wang X."/>
            <person name="Fang X."/>
            <person name="Hall R.S."/>
            <person name="Hofmann A."/>
            <person name="Sternberg P.W."/>
            <person name="Jex A.R."/>
            <person name="Gasser R.B."/>
        </authorList>
    </citation>
    <scope>NUCLEOTIDE SEQUENCE [LARGE SCALE GENOMIC DNA]</scope>
    <source>
        <strain evidence="1">PN_DK_2014</strain>
    </source>
</reference>
<comment type="caution">
    <text evidence="1">The sequence shown here is derived from an EMBL/GenBank/DDBJ whole genome shotgun (WGS) entry which is preliminary data.</text>
</comment>
<gene>
    <name evidence="1" type="primary">Uhrf1bp1l</name>
    <name evidence="1" type="ORF">Tcan_16529</name>
</gene>
<accession>A0A0B2VMP4</accession>
<dbReference type="PANTHER" id="PTHR22774:SF11">
    <property type="entry name" value="CHOREIN N-TERMINAL DOMAIN-CONTAINING PROTEIN"/>
    <property type="match status" value="1"/>
</dbReference>
<name>A0A0B2VMP4_TOXCA</name>
<dbReference type="PANTHER" id="PTHR22774">
    <property type="entry name" value="CHOREIN N-TERMINAL DOMAIN-CONTAINING PROTEIN"/>
    <property type="match status" value="1"/>
</dbReference>
<dbReference type="AlphaFoldDB" id="A0A0B2VMP4"/>
<keyword evidence="2" id="KW-1185">Reference proteome</keyword>
<sequence>MGGVDAHLAVLLYMHSWGPKPFARNVTPDQISVQILSGKGELKNIELNEVVLTEVLELPTWLRVKRARCNRVAVKVPWTRLKSSPVQLVGFSLPVIDLAFFFKESVHMRHLLEITINLRVIIRTQGSNLGTFNAIIRKMLLL</sequence>
<proteinExistence type="predicted"/>
<dbReference type="Pfam" id="PF24917">
    <property type="entry name" value="BLTP3A_B"/>
    <property type="match status" value="1"/>
</dbReference>
<protein>
    <submittedName>
        <fullName evidence="1">UHRF1-binding protein 1-like</fullName>
    </submittedName>
</protein>
<dbReference type="EMBL" id="JPKZ01001313">
    <property type="protein sequence ID" value="KHN82717.1"/>
    <property type="molecule type" value="Genomic_DNA"/>
</dbReference>
<evidence type="ECO:0000313" key="2">
    <source>
        <dbReference type="Proteomes" id="UP000031036"/>
    </source>
</evidence>